<dbReference type="InterPro" id="IPR013325">
    <property type="entry name" value="RNA_pol_sigma_r2"/>
</dbReference>
<dbReference type="PANTHER" id="PTHR43133:SF8">
    <property type="entry name" value="RNA POLYMERASE SIGMA FACTOR HI_1459-RELATED"/>
    <property type="match status" value="1"/>
</dbReference>
<evidence type="ECO:0000256" key="4">
    <source>
        <dbReference type="ARBA" id="ARBA00023125"/>
    </source>
</evidence>
<evidence type="ECO:0000313" key="9">
    <source>
        <dbReference type="EMBL" id="GAA4504312.1"/>
    </source>
</evidence>
<feature type="domain" description="RNA polymerase sigma-70 region 2" evidence="7">
    <location>
        <begin position="17"/>
        <end position="81"/>
    </location>
</feature>
<dbReference type="Pfam" id="PF08281">
    <property type="entry name" value="Sigma70_r4_2"/>
    <property type="match status" value="1"/>
</dbReference>
<dbReference type="Proteomes" id="UP001501243">
    <property type="component" value="Unassembled WGS sequence"/>
</dbReference>
<dbReference type="InterPro" id="IPR013324">
    <property type="entry name" value="RNA_pol_sigma_r3/r4-like"/>
</dbReference>
<feature type="domain" description="RNA polymerase sigma factor 70 region 4 type 2" evidence="8">
    <location>
        <begin position="131"/>
        <end position="181"/>
    </location>
</feature>
<keyword evidence="4" id="KW-0238">DNA-binding</keyword>
<dbReference type="CDD" id="cd06171">
    <property type="entry name" value="Sigma70_r4"/>
    <property type="match status" value="1"/>
</dbReference>
<keyword evidence="2" id="KW-0805">Transcription regulation</keyword>
<evidence type="ECO:0000256" key="2">
    <source>
        <dbReference type="ARBA" id="ARBA00023015"/>
    </source>
</evidence>
<dbReference type="InterPro" id="IPR036388">
    <property type="entry name" value="WH-like_DNA-bd_sf"/>
</dbReference>
<keyword evidence="10" id="KW-1185">Reference proteome</keyword>
<evidence type="ECO:0000259" key="7">
    <source>
        <dbReference type="Pfam" id="PF04542"/>
    </source>
</evidence>
<gene>
    <name evidence="9" type="ORF">GCM10023172_30370</name>
</gene>
<comment type="caution">
    <text evidence="9">The sequence shown here is derived from an EMBL/GenBank/DDBJ whole genome shotgun (WGS) entry which is preliminary data.</text>
</comment>
<evidence type="ECO:0000256" key="6">
    <source>
        <dbReference type="SAM" id="MobiDB-lite"/>
    </source>
</evidence>
<dbReference type="Gene3D" id="1.10.1740.10">
    <property type="match status" value="1"/>
</dbReference>
<proteinExistence type="inferred from homology"/>
<dbReference type="PANTHER" id="PTHR43133">
    <property type="entry name" value="RNA POLYMERASE ECF-TYPE SIGMA FACTO"/>
    <property type="match status" value="1"/>
</dbReference>
<dbReference type="InterPro" id="IPR013249">
    <property type="entry name" value="RNA_pol_sigma70_r4_t2"/>
</dbReference>
<evidence type="ECO:0000256" key="1">
    <source>
        <dbReference type="ARBA" id="ARBA00010641"/>
    </source>
</evidence>
<sequence length="200" mass="22545">MTASPPALLDPPQWPDRYGPELYHYAYRRVHNADAAAELVQEAFLSALAARASFRGEASERSWLFVILKRKLVDFYRQQARQPLAAAPEADPEEEAPGPLFGPDGHWLPAHAPQPWPAADAALEQQELQQILAACQRRLPPRQQLVFARRFVEEISTEEVCQELALSAANFWVLVHRAKLSLRRCLERHWLGTPPPTSAA</sequence>
<dbReference type="NCBIfam" id="TIGR02937">
    <property type="entry name" value="sigma70-ECF"/>
    <property type="match status" value="1"/>
</dbReference>
<dbReference type="Pfam" id="PF04542">
    <property type="entry name" value="Sigma70_r2"/>
    <property type="match status" value="1"/>
</dbReference>
<evidence type="ECO:0000259" key="8">
    <source>
        <dbReference type="Pfam" id="PF08281"/>
    </source>
</evidence>
<evidence type="ECO:0000313" key="10">
    <source>
        <dbReference type="Proteomes" id="UP001501243"/>
    </source>
</evidence>
<accession>A0ABP8QJ52</accession>
<evidence type="ECO:0000256" key="5">
    <source>
        <dbReference type="ARBA" id="ARBA00023163"/>
    </source>
</evidence>
<dbReference type="InterPro" id="IPR007627">
    <property type="entry name" value="RNA_pol_sigma70_r2"/>
</dbReference>
<protein>
    <submittedName>
        <fullName evidence="9">Sigma-70 family RNA polymerase sigma factor</fullName>
    </submittedName>
</protein>
<keyword evidence="5" id="KW-0804">Transcription</keyword>
<organism evidence="9 10">
    <name type="scientific">Hymenobacter ginsengisoli</name>
    <dbReference type="NCBI Taxonomy" id="1051626"/>
    <lineage>
        <taxon>Bacteria</taxon>
        <taxon>Pseudomonadati</taxon>
        <taxon>Bacteroidota</taxon>
        <taxon>Cytophagia</taxon>
        <taxon>Cytophagales</taxon>
        <taxon>Hymenobacteraceae</taxon>
        <taxon>Hymenobacter</taxon>
    </lineage>
</organism>
<dbReference type="RefSeq" id="WP_208133183.1">
    <property type="nucleotide sequence ID" value="NZ_BAABGQ010000008.1"/>
</dbReference>
<dbReference type="InterPro" id="IPR014284">
    <property type="entry name" value="RNA_pol_sigma-70_dom"/>
</dbReference>
<comment type="similarity">
    <text evidence="1">Belongs to the sigma-70 factor family. ECF subfamily.</text>
</comment>
<dbReference type="InterPro" id="IPR039425">
    <property type="entry name" value="RNA_pol_sigma-70-like"/>
</dbReference>
<dbReference type="EMBL" id="BAABGQ010000008">
    <property type="protein sequence ID" value="GAA4504312.1"/>
    <property type="molecule type" value="Genomic_DNA"/>
</dbReference>
<dbReference type="SUPFAM" id="SSF88946">
    <property type="entry name" value="Sigma2 domain of RNA polymerase sigma factors"/>
    <property type="match status" value="1"/>
</dbReference>
<reference evidence="10" key="1">
    <citation type="journal article" date="2019" name="Int. J. Syst. Evol. Microbiol.">
        <title>The Global Catalogue of Microorganisms (GCM) 10K type strain sequencing project: providing services to taxonomists for standard genome sequencing and annotation.</title>
        <authorList>
            <consortium name="The Broad Institute Genomics Platform"/>
            <consortium name="The Broad Institute Genome Sequencing Center for Infectious Disease"/>
            <person name="Wu L."/>
            <person name="Ma J."/>
        </authorList>
    </citation>
    <scope>NUCLEOTIDE SEQUENCE [LARGE SCALE GENOMIC DNA]</scope>
    <source>
        <strain evidence="10">JCM 17841</strain>
    </source>
</reference>
<name>A0ABP8QJ52_9BACT</name>
<dbReference type="SUPFAM" id="SSF88659">
    <property type="entry name" value="Sigma3 and sigma4 domains of RNA polymerase sigma factors"/>
    <property type="match status" value="1"/>
</dbReference>
<feature type="region of interest" description="Disordered" evidence="6">
    <location>
        <begin position="84"/>
        <end position="104"/>
    </location>
</feature>
<keyword evidence="3" id="KW-0731">Sigma factor</keyword>
<evidence type="ECO:0000256" key="3">
    <source>
        <dbReference type="ARBA" id="ARBA00023082"/>
    </source>
</evidence>
<dbReference type="Gene3D" id="1.10.10.10">
    <property type="entry name" value="Winged helix-like DNA-binding domain superfamily/Winged helix DNA-binding domain"/>
    <property type="match status" value="1"/>
</dbReference>